<organism evidence="2">
    <name type="scientific">hydrocarbon metagenome</name>
    <dbReference type="NCBI Taxonomy" id="938273"/>
    <lineage>
        <taxon>unclassified sequences</taxon>
        <taxon>metagenomes</taxon>
        <taxon>ecological metagenomes</taxon>
    </lineage>
</organism>
<reference evidence="2" key="1">
    <citation type="journal article" date="2015" name="Proc. Natl. Acad. Sci. U.S.A.">
        <title>Networks of energetic and metabolic interactions define dynamics in microbial communities.</title>
        <authorList>
            <person name="Embree M."/>
            <person name="Liu J.K."/>
            <person name="Al-Bassam M.M."/>
            <person name="Zengler K."/>
        </authorList>
    </citation>
    <scope>NUCLEOTIDE SEQUENCE</scope>
</reference>
<feature type="domain" description="PIN" evidence="1">
    <location>
        <begin position="21"/>
        <end position="100"/>
    </location>
</feature>
<dbReference type="AlphaFoldDB" id="A0A0W8G7X4"/>
<dbReference type="InterPro" id="IPR002716">
    <property type="entry name" value="PIN_dom"/>
</dbReference>
<evidence type="ECO:0000313" key="2">
    <source>
        <dbReference type="EMBL" id="KUG29132.1"/>
    </source>
</evidence>
<name>A0A0W8G7X4_9ZZZZ</name>
<proteinExistence type="predicted"/>
<dbReference type="Pfam" id="PF13470">
    <property type="entry name" value="PIN_3"/>
    <property type="match status" value="1"/>
</dbReference>
<dbReference type="InterPro" id="IPR002850">
    <property type="entry name" value="PIN_toxin-like"/>
</dbReference>
<sequence>MLVAAGWNSGTCREVLFAAMRDHAPLMSRGILDEYATVFEYSRFDHIRPTLKLLRDALLKTATLVRPVPSPFLLPDPKDMIYLETALAGQADAIVTGNIKHFPEPSYGHVRILTPRMFLDILSS</sequence>
<protein>
    <recommendedName>
        <fullName evidence="1">PIN domain-containing protein</fullName>
    </recommendedName>
</protein>
<accession>A0A0W8G7X4</accession>
<gene>
    <name evidence="2" type="ORF">ASZ90_000978</name>
</gene>
<comment type="caution">
    <text evidence="2">The sequence shown here is derived from an EMBL/GenBank/DDBJ whole genome shotgun (WGS) entry which is preliminary data.</text>
</comment>
<dbReference type="PANTHER" id="PTHR34610:SF4">
    <property type="entry name" value="SLL8027 PROTEIN"/>
    <property type="match status" value="1"/>
</dbReference>
<dbReference type="EMBL" id="LNQE01000127">
    <property type="protein sequence ID" value="KUG29132.1"/>
    <property type="molecule type" value="Genomic_DNA"/>
</dbReference>
<evidence type="ECO:0000259" key="1">
    <source>
        <dbReference type="Pfam" id="PF13470"/>
    </source>
</evidence>
<dbReference type="PANTHER" id="PTHR34610">
    <property type="entry name" value="SSL7007 PROTEIN"/>
    <property type="match status" value="1"/>
</dbReference>